<proteinExistence type="inferred from homology"/>
<dbReference type="Gene3D" id="3.40.50.20">
    <property type="match status" value="1"/>
</dbReference>
<evidence type="ECO:0000256" key="3">
    <source>
        <dbReference type="ARBA" id="ARBA00022737"/>
    </source>
</evidence>
<name>A0A5M3PW93_9GAMM</name>
<organism evidence="7 8">
    <name type="scientific">Marinobacter salsuginis</name>
    <dbReference type="NCBI Taxonomy" id="418719"/>
    <lineage>
        <taxon>Bacteria</taxon>
        <taxon>Pseudomonadati</taxon>
        <taxon>Pseudomonadota</taxon>
        <taxon>Gammaproteobacteria</taxon>
        <taxon>Pseudomonadales</taxon>
        <taxon>Marinobacteraceae</taxon>
        <taxon>Marinobacter</taxon>
    </lineage>
</organism>
<dbReference type="PANTHER" id="PTHR43300:SF7">
    <property type="entry name" value="UDP-N-ACETYLBACILLOSAMINE N-ACETYLTRANSFERASE"/>
    <property type="match status" value="1"/>
</dbReference>
<feature type="binding site" evidence="5">
    <location>
        <position position="67"/>
    </location>
    <ligand>
        <name>substrate</name>
    </ligand>
</feature>
<evidence type="ECO:0000256" key="5">
    <source>
        <dbReference type="PIRSR" id="PIRSR620019-2"/>
    </source>
</evidence>
<dbReference type="RefSeq" id="WP_082905034.1">
    <property type="nucleotide sequence ID" value="NZ_BGZI01000003.1"/>
</dbReference>
<evidence type="ECO:0000256" key="2">
    <source>
        <dbReference type="ARBA" id="ARBA00022679"/>
    </source>
</evidence>
<dbReference type="InterPro" id="IPR018357">
    <property type="entry name" value="Hexapep_transf_CS"/>
</dbReference>
<reference evidence="7 8" key="1">
    <citation type="journal article" date="2019" name="J. Gen. Appl. Microbiol.">
        <title>Aerobic degradation of cis-dichloroethene by the marine bacterium Marinobacter salsuginis strain 5N-3.</title>
        <authorList>
            <person name="Inoue Y."/>
            <person name="Fukunaga Y."/>
            <person name="Katsumata H."/>
            <person name="Ohji S."/>
            <person name="Hosoyama A."/>
            <person name="Mori K."/>
            <person name="Ando K."/>
        </authorList>
    </citation>
    <scope>NUCLEOTIDE SEQUENCE [LARGE SCALE GENOMIC DNA]</scope>
    <source>
        <strain evidence="7 8">NBRC 109114</strain>
    </source>
</reference>
<comment type="caution">
    <text evidence="7">The sequence shown here is derived from an EMBL/GenBank/DDBJ whole genome shotgun (WGS) entry which is preliminary data.</text>
</comment>
<accession>A0A5M3PW93</accession>
<evidence type="ECO:0000259" key="6">
    <source>
        <dbReference type="Pfam" id="PF17836"/>
    </source>
</evidence>
<dbReference type="NCBIfam" id="TIGR03570">
    <property type="entry name" value="NeuD_NnaD"/>
    <property type="match status" value="1"/>
</dbReference>
<dbReference type="Proteomes" id="UP000387223">
    <property type="component" value="Unassembled WGS sequence"/>
</dbReference>
<protein>
    <recommendedName>
        <fullName evidence="6">PglD N-terminal domain-containing protein</fullName>
    </recommendedName>
</protein>
<dbReference type="PANTHER" id="PTHR43300">
    <property type="entry name" value="ACETYLTRANSFERASE"/>
    <property type="match status" value="1"/>
</dbReference>
<dbReference type="Gene3D" id="2.160.10.10">
    <property type="entry name" value="Hexapeptide repeat proteins"/>
    <property type="match status" value="2"/>
</dbReference>
<dbReference type="GO" id="GO:0016740">
    <property type="term" value="F:transferase activity"/>
    <property type="evidence" value="ECO:0007669"/>
    <property type="project" value="UniProtKB-KW"/>
</dbReference>
<sequence length="206" mass="21208">MRLAILGASGHGKVIADAAEQLGWQDVIFFDDAWPSVKENGPWSVNGPTERLIERVSEFDGVVVGIGNNRTREEKQCELARAGANLVSIVHPAATVSSRASFGPGTVVFANAVINPCAYVGGGVIVNTGAVVEHDCVVGNFAHISPNAVLAGGVKLGQQVWVGACASIKQLVSVGDASIVGMGAVVTKDVGSGVTVVGNPARIRRQ</sequence>
<keyword evidence="2" id="KW-0808">Transferase</keyword>
<dbReference type="CDD" id="cd03360">
    <property type="entry name" value="LbH_AT_putative"/>
    <property type="match status" value="1"/>
</dbReference>
<keyword evidence="3" id="KW-0677">Repeat</keyword>
<dbReference type="InterPro" id="IPR011004">
    <property type="entry name" value="Trimer_LpxA-like_sf"/>
</dbReference>
<dbReference type="InterPro" id="IPR050179">
    <property type="entry name" value="Trans_hexapeptide_repeat"/>
</dbReference>
<feature type="binding site" evidence="5">
    <location>
        <begin position="9"/>
        <end position="11"/>
    </location>
    <ligand>
        <name>substrate</name>
    </ligand>
</feature>
<dbReference type="Pfam" id="PF17836">
    <property type="entry name" value="PglD_N"/>
    <property type="match status" value="1"/>
</dbReference>
<dbReference type="InterPro" id="IPR020019">
    <property type="entry name" value="AcTrfase_PglD-like"/>
</dbReference>
<feature type="site" description="Increases basicity of active site His" evidence="4">
    <location>
        <position position="135"/>
    </location>
</feature>
<dbReference type="InterPro" id="IPR041561">
    <property type="entry name" value="PglD_N"/>
</dbReference>
<dbReference type="EMBL" id="BGZI01000003">
    <property type="protein sequence ID" value="GBO87163.1"/>
    <property type="molecule type" value="Genomic_DNA"/>
</dbReference>
<feature type="domain" description="PglD N-terminal" evidence="6">
    <location>
        <begin position="2"/>
        <end position="76"/>
    </location>
</feature>
<feature type="binding site" evidence="5">
    <location>
        <position position="143"/>
    </location>
    <ligand>
        <name>acetyl-CoA</name>
        <dbReference type="ChEBI" id="CHEBI:57288"/>
    </ligand>
</feature>
<feature type="binding site" evidence="5">
    <location>
        <begin position="31"/>
        <end position="32"/>
    </location>
    <ligand>
        <name>substrate</name>
    </ligand>
</feature>
<dbReference type="AlphaFoldDB" id="A0A5M3PW93"/>
<evidence type="ECO:0000256" key="1">
    <source>
        <dbReference type="ARBA" id="ARBA00007274"/>
    </source>
</evidence>
<feature type="active site" description="Proton acceptor" evidence="4">
    <location>
        <position position="134"/>
    </location>
</feature>
<gene>
    <name evidence="7" type="ORF">MSSD14B_08310</name>
</gene>
<evidence type="ECO:0000313" key="7">
    <source>
        <dbReference type="EMBL" id="GBO87163.1"/>
    </source>
</evidence>
<comment type="similarity">
    <text evidence="1">Belongs to the transferase hexapeptide repeat family.</text>
</comment>
<dbReference type="SUPFAM" id="SSF51161">
    <property type="entry name" value="Trimeric LpxA-like enzymes"/>
    <property type="match status" value="1"/>
</dbReference>
<evidence type="ECO:0000256" key="4">
    <source>
        <dbReference type="PIRSR" id="PIRSR620019-1"/>
    </source>
</evidence>
<evidence type="ECO:0000313" key="8">
    <source>
        <dbReference type="Proteomes" id="UP000387223"/>
    </source>
</evidence>
<dbReference type="PROSITE" id="PS00101">
    <property type="entry name" value="HEXAPEP_TRANSFERASES"/>
    <property type="match status" value="1"/>
</dbReference>